<evidence type="ECO:0000313" key="2">
    <source>
        <dbReference type="Proteomes" id="UP001243375"/>
    </source>
</evidence>
<sequence>MLCEMTENLLSSLDIKIAQSRAETIATKALADQQQQERFDTYHAFSLTGGKVKGNKGDKPQRAQRDHGLLSGAGSNGNEGSSSNSQSRAVASSGQGDQEQNTMTEIDPALLGTSRATRSQGRKPQTRTPVPGDASSNGVVPQQDNAEGTNNAVEGSATSATRIRL</sequence>
<protein>
    <submittedName>
        <fullName evidence="1">Uncharacterized protein</fullName>
    </submittedName>
</protein>
<proteinExistence type="predicted"/>
<organism evidence="1 2">
    <name type="scientific">Naganishia vaughanmartiniae</name>
    <dbReference type="NCBI Taxonomy" id="1424756"/>
    <lineage>
        <taxon>Eukaryota</taxon>
        <taxon>Fungi</taxon>
        <taxon>Dikarya</taxon>
        <taxon>Basidiomycota</taxon>
        <taxon>Agaricomycotina</taxon>
        <taxon>Tremellomycetes</taxon>
        <taxon>Filobasidiales</taxon>
        <taxon>Filobasidiaceae</taxon>
        <taxon>Naganishia</taxon>
    </lineage>
</organism>
<accession>A0ACC2XH88</accession>
<evidence type="ECO:0000313" key="1">
    <source>
        <dbReference type="EMBL" id="KAJ9123383.1"/>
    </source>
</evidence>
<reference evidence="1" key="1">
    <citation type="submission" date="2023-04" db="EMBL/GenBank/DDBJ databases">
        <title>Draft Genome sequencing of Naganishia species isolated from polar environments using Oxford Nanopore Technology.</title>
        <authorList>
            <person name="Leo P."/>
            <person name="Venkateswaran K."/>
        </authorList>
    </citation>
    <scope>NUCLEOTIDE SEQUENCE</scope>
    <source>
        <strain evidence="1">MNA-CCFEE 5425</strain>
    </source>
</reference>
<gene>
    <name evidence="1" type="ORF">QFC22_001582</name>
</gene>
<dbReference type="EMBL" id="JASBWU010000003">
    <property type="protein sequence ID" value="KAJ9123383.1"/>
    <property type="molecule type" value="Genomic_DNA"/>
</dbReference>
<name>A0ACC2XH88_9TREE</name>
<comment type="caution">
    <text evidence="1">The sequence shown here is derived from an EMBL/GenBank/DDBJ whole genome shotgun (WGS) entry which is preliminary data.</text>
</comment>
<keyword evidence="2" id="KW-1185">Reference proteome</keyword>
<dbReference type="Proteomes" id="UP001243375">
    <property type="component" value="Unassembled WGS sequence"/>
</dbReference>